<protein>
    <submittedName>
        <fullName evidence="2">Uncharacterized protein</fullName>
    </submittedName>
</protein>
<evidence type="ECO:0000256" key="1">
    <source>
        <dbReference type="SAM" id="SignalP"/>
    </source>
</evidence>
<feature type="signal peptide" evidence="1">
    <location>
        <begin position="1"/>
        <end position="21"/>
    </location>
</feature>
<sequence>MIRKLITILCMSAALTHAVSAHEVDVDRQFTPNKEVAGVDTPPYSIDDIFRGEARDVLLDADCNMTARTFQNMSIGAWLEQDIEERQRLVCVILMVSGGPERLKERAGQDPIDPFVLQSLTEQAAYLSEVLRAPYNLSAVEAVSAILVINGALYPGDRRAMMRLIAEK</sequence>
<dbReference type="Proteomes" id="UP000777935">
    <property type="component" value="Unassembled WGS sequence"/>
</dbReference>
<organism evidence="2 3">
    <name type="scientific">Parasulfitobacter algicola</name>
    <dbReference type="NCBI Taxonomy" id="2614809"/>
    <lineage>
        <taxon>Bacteria</taxon>
        <taxon>Pseudomonadati</taxon>
        <taxon>Pseudomonadota</taxon>
        <taxon>Alphaproteobacteria</taxon>
        <taxon>Rhodobacterales</taxon>
        <taxon>Roseobacteraceae</taxon>
        <taxon>Parasulfitobacter</taxon>
    </lineage>
</organism>
<evidence type="ECO:0000313" key="2">
    <source>
        <dbReference type="EMBL" id="NSX55328.1"/>
    </source>
</evidence>
<keyword evidence="1" id="KW-0732">Signal</keyword>
<keyword evidence="3" id="KW-1185">Reference proteome</keyword>
<proteinExistence type="predicted"/>
<gene>
    <name evidence="2" type="ORF">HRQ87_10995</name>
</gene>
<accession>A0ABX2IYK1</accession>
<comment type="caution">
    <text evidence="2">The sequence shown here is derived from an EMBL/GenBank/DDBJ whole genome shotgun (WGS) entry which is preliminary data.</text>
</comment>
<dbReference type="EMBL" id="JABUFE010000006">
    <property type="protein sequence ID" value="NSX55328.1"/>
    <property type="molecule type" value="Genomic_DNA"/>
</dbReference>
<evidence type="ECO:0000313" key="3">
    <source>
        <dbReference type="Proteomes" id="UP000777935"/>
    </source>
</evidence>
<feature type="chain" id="PRO_5045539747" evidence="1">
    <location>
        <begin position="22"/>
        <end position="168"/>
    </location>
</feature>
<dbReference type="RefSeq" id="WP_174138259.1">
    <property type="nucleotide sequence ID" value="NZ_JABUFE010000006.1"/>
</dbReference>
<name>A0ABX2IYK1_9RHOB</name>
<reference evidence="2 3" key="1">
    <citation type="submission" date="2020-06" db="EMBL/GenBank/DDBJ databases">
        <title>Sulfitobacter algicola sp. nov., isolated from green algae.</title>
        <authorList>
            <person name="Wang C."/>
        </authorList>
    </citation>
    <scope>NUCLEOTIDE SEQUENCE [LARGE SCALE GENOMIC DNA]</scope>
    <source>
        <strain evidence="2 3">1151</strain>
    </source>
</reference>